<dbReference type="EMBL" id="JBBWWR010000005">
    <property type="protein sequence ID" value="KAK8966862.1"/>
    <property type="molecule type" value="Genomic_DNA"/>
</dbReference>
<feature type="compositionally biased region" description="Polar residues" evidence="4">
    <location>
        <begin position="53"/>
        <end position="67"/>
    </location>
</feature>
<name>A0ABR2MSL3_9ASPA</name>
<dbReference type="CDD" id="cd04089">
    <property type="entry name" value="eRF3_II"/>
    <property type="match status" value="1"/>
</dbReference>
<keyword evidence="7" id="KW-1185">Reference proteome</keyword>
<dbReference type="InterPro" id="IPR027417">
    <property type="entry name" value="P-loop_NTPase"/>
</dbReference>
<feature type="compositionally biased region" description="Basic and acidic residues" evidence="4">
    <location>
        <begin position="41"/>
        <end position="52"/>
    </location>
</feature>
<evidence type="ECO:0000313" key="7">
    <source>
        <dbReference type="Proteomes" id="UP001412067"/>
    </source>
</evidence>
<dbReference type="Gene3D" id="3.40.50.300">
    <property type="entry name" value="P-loop containing nucleotide triphosphate hydrolases"/>
    <property type="match status" value="1"/>
</dbReference>
<keyword evidence="2" id="KW-0547">Nucleotide-binding</keyword>
<dbReference type="PANTHER" id="PTHR23115">
    <property type="entry name" value="TRANSLATION FACTOR"/>
    <property type="match status" value="1"/>
</dbReference>
<dbReference type="SUPFAM" id="SSF50447">
    <property type="entry name" value="Translation proteins"/>
    <property type="match status" value="1"/>
</dbReference>
<dbReference type="InterPro" id="IPR004161">
    <property type="entry name" value="EFTu-like_2"/>
</dbReference>
<organism evidence="6 7">
    <name type="scientific">Platanthera guangdongensis</name>
    <dbReference type="NCBI Taxonomy" id="2320717"/>
    <lineage>
        <taxon>Eukaryota</taxon>
        <taxon>Viridiplantae</taxon>
        <taxon>Streptophyta</taxon>
        <taxon>Embryophyta</taxon>
        <taxon>Tracheophyta</taxon>
        <taxon>Spermatophyta</taxon>
        <taxon>Magnoliopsida</taxon>
        <taxon>Liliopsida</taxon>
        <taxon>Asparagales</taxon>
        <taxon>Orchidaceae</taxon>
        <taxon>Orchidoideae</taxon>
        <taxon>Orchideae</taxon>
        <taxon>Orchidinae</taxon>
        <taxon>Platanthera</taxon>
    </lineage>
</organism>
<feature type="region of interest" description="Disordered" evidence="4">
    <location>
        <begin position="266"/>
        <end position="289"/>
    </location>
</feature>
<proteinExistence type="predicted"/>
<dbReference type="InterPro" id="IPR050100">
    <property type="entry name" value="TRAFAC_GTPase_members"/>
</dbReference>
<dbReference type="Pfam" id="PF03144">
    <property type="entry name" value="GTP_EFTU_D2"/>
    <property type="match status" value="1"/>
</dbReference>
<feature type="compositionally biased region" description="Polar residues" evidence="4">
    <location>
        <begin position="21"/>
        <end position="39"/>
    </location>
</feature>
<keyword evidence="3" id="KW-0342">GTP-binding</keyword>
<feature type="domain" description="Translation elongation factor EFTu-like" evidence="5">
    <location>
        <begin position="136"/>
        <end position="202"/>
    </location>
</feature>
<protein>
    <recommendedName>
        <fullName evidence="5">Translation elongation factor EFTu-like domain-containing protein</fullName>
    </recommendedName>
</protein>
<reference evidence="6 7" key="1">
    <citation type="journal article" date="2022" name="Nat. Plants">
        <title>Genomes of leafy and leafless Platanthera orchids illuminate the evolution of mycoheterotrophy.</title>
        <authorList>
            <person name="Li M.H."/>
            <person name="Liu K.W."/>
            <person name="Li Z."/>
            <person name="Lu H.C."/>
            <person name="Ye Q.L."/>
            <person name="Zhang D."/>
            <person name="Wang J.Y."/>
            <person name="Li Y.F."/>
            <person name="Zhong Z.M."/>
            <person name="Liu X."/>
            <person name="Yu X."/>
            <person name="Liu D.K."/>
            <person name="Tu X.D."/>
            <person name="Liu B."/>
            <person name="Hao Y."/>
            <person name="Liao X.Y."/>
            <person name="Jiang Y.T."/>
            <person name="Sun W.H."/>
            <person name="Chen J."/>
            <person name="Chen Y.Q."/>
            <person name="Ai Y."/>
            <person name="Zhai J.W."/>
            <person name="Wu S.S."/>
            <person name="Zhou Z."/>
            <person name="Hsiao Y.Y."/>
            <person name="Wu W.L."/>
            <person name="Chen Y.Y."/>
            <person name="Lin Y.F."/>
            <person name="Hsu J.L."/>
            <person name="Li C.Y."/>
            <person name="Wang Z.W."/>
            <person name="Zhao X."/>
            <person name="Zhong W.Y."/>
            <person name="Ma X.K."/>
            <person name="Ma L."/>
            <person name="Huang J."/>
            <person name="Chen G.Z."/>
            <person name="Huang M.Z."/>
            <person name="Huang L."/>
            <person name="Peng D.H."/>
            <person name="Luo Y.B."/>
            <person name="Zou S.Q."/>
            <person name="Chen S.P."/>
            <person name="Lan S."/>
            <person name="Tsai W.C."/>
            <person name="Van de Peer Y."/>
            <person name="Liu Z.J."/>
        </authorList>
    </citation>
    <scope>NUCLEOTIDE SEQUENCE [LARGE SCALE GENOMIC DNA]</scope>
    <source>
        <strain evidence="6">Lor288</strain>
    </source>
</reference>
<feature type="compositionally biased region" description="Basic residues" evidence="4">
    <location>
        <begin position="1"/>
        <end position="12"/>
    </location>
</feature>
<evidence type="ECO:0000259" key="5">
    <source>
        <dbReference type="Pfam" id="PF03144"/>
    </source>
</evidence>
<feature type="region of interest" description="Disordered" evidence="4">
    <location>
        <begin position="1"/>
        <end position="75"/>
    </location>
</feature>
<evidence type="ECO:0000256" key="3">
    <source>
        <dbReference type="ARBA" id="ARBA00023134"/>
    </source>
</evidence>
<dbReference type="Proteomes" id="UP001412067">
    <property type="component" value="Unassembled WGS sequence"/>
</dbReference>
<gene>
    <name evidence="6" type="ORF">KSP40_PGU022566</name>
</gene>
<dbReference type="InterPro" id="IPR009000">
    <property type="entry name" value="Transl_B-barrel_sf"/>
</dbReference>
<evidence type="ECO:0000256" key="2">
    <source>
        <dbReference type="ARBA" id="ARBA00022741"/>
    </source>
</evidence>
<evidence type="ECO:0000313" key="6">
    <source>
        <dbReference type="EMBL" id="KAK8966862.1"/>
    </source>
</evidence>
<accession>A0ABR2MSL3</accession>
<evidence type="ECO:0000256" key="4">
    <source>
        <dbReference type="SAM" id="MobiDB-lite"/>
    </source>
</evidence>
<keyword evidence="1" id="KW-0488">Methylation</keyword>
<dbReference type="Gene3D" id="2.40.30.10">
    <property type="entry name" value="Translation factors"/>
    <property type="match status" value="1"/>
</dbReference>
<evidence type="ECO:0000256" key="1">
    <source>
        <dbReference type="ARBA" id="ARBA00022481"/>
    </source>
</evidence>
<sequence length="304" mass="33455">MQTQKPTKRRTARAVNRCDKLQQSAGSNEQGTFRKQSAASREGRRPQQRVKDQQSTVGKNNKSQQTKSKPKTDRDVHFLPLSGLVGSNIAKRMDKKVCSWWNGPCLFEVLDGIEIPLRDPEAPVRMPVIDKYKDMGIVLMGKIESGTIHEGDSLLIMPNKTQVKVLAIYCDENKKRRAGPGENVRVKVSGVEEEDILSGFVLSSVGFPVSLPCVSGKKKWEPKGRGNYIVWSSVSPSGARKVSAVDHEGVVSGLRRVDGEGFARGERDGIAGSSGFHQGRGDFSDRRRSWSGRRGLRRVGLAGA</sequence>
<feature type="compositionally biased region" description="Basic and acidic residues" evidence="4">
    <location>
        <begin position="279"/>
        <end position="288"/>
    </location>
</feature>
<comment type="caution">
    <text evidence="6">The sequence shown here is derived from an EMBL/GenBank/DDBJ whole genome shotgun (WGS) entry which is preliminary data.</text>
</comment>